<evidence type="ECO:0000313" key="1">
    <source>
        <dbReference type="EMBL" id="CAA9472279.1"/>
    </source>
</evidence>
<gene>
    <name evidence="1" type="ORF">AVDCRST_MAG25-2130</name>
</gene>
<accession>A0A6J4RIV2</accession>
<organism evidence="1">
    <name type="scientific">uncultured Rubrobacteraceae bacterium</name>
    <dbReference type="NCBI Taxonomy" id="349277"/>
    <lineage>
        <taxon>Bacteria</taxon>
        <taxon>Bacillati</taxon>
        <taxon>Actinomycetota</taxon>
        <taxon>Rubrobacteria</taxon>
        <taxon>Rubrobacterales</taxon>
        <taxon>Rubrobacteraceae</taxon>
        <taxon>environmental samples</taxon>
    </lineage>
</organism>
<name>A0A6J4RIV2_9ACTN</name>
<dbReference type="AlphaFoldDB" id="A0A6J4RIV2"/>
<dbReference type="EMBL" id="CADCVI010000133">
    <property type="protein sequence ID" value="CAA9472279.1"/>
    <property type="molecule type" value="Genomic_DNA"/>
</dbReference>
<reference evidence="1" key="1">
    <citation type="submission" date="2020-02" db="EMBL/GenBank/DDBJ databases">
        <authorList>
            <person name="Meier V. D."/>
        </authorList>
    </citation>
    <scope>NUCLEOTIDE SEQUENCE</scope>
    <source>
        <strain evidence="1">AVDCRST_MAG25</strain>
    </source>
</reference>
<sequence length="71" mass="7791">MEAPTMLPSEFFMGETVVETSTLRPSLVMRTVSYWSTPSPRLIRSRIPRISSGLSGGTRMLMGRPTASSAE</sequence>
<protein>
    <submittedName>
        <fullName evidence="1">Uncharacterized protein</fullName>
    </submittedName>
</protein>
<proteinExistence type="predicted"/>